<comment type="caution">
    <text evidence="2">The sequence shown here is derived from an EMBL/GenBank/DDBJ whole genome shotgun (WGS) entry which is preliminary data.</text>
</comment>
<sequence>MIYGSTSAAADRIYASSQDILSNPTRRINGVPFSTRAHWMRKANEALFDVLGNPCPFAPFGTAIVNHTADGLGELICIGANSNAVTGNPTMHGEMAAITNCSAVLTDPEGPYKLSPSEALAAFSQLTLYTNAESCPMCASAIRWAGFKEYIYGTSIDTLVENGWGQIRISSMEIIRQSFDMATTTRLMGEVLVNETDPLFSWQYNPDYICPRGCERTKGTCRKRTSNNSTMLEK</sequence>
<dbReference type="GO" id="GO:0052717">
    <property type="term" value="F:tRNA-specific adenosine-34 deaminase activity"/>
    <property type="evidence" value="ECO:0007669"/>
    <property type="project" value="TreeGrafter"/>
</dbReference>
<reference evidence="2" key="1">
    <citation type="journal article" date="2021" name="Nat. Commun.">
        <title>Genetic determinants of endophytism in the Arabidopsis root mycobiome.</title>
        <authorList>
            <person name="Mesny F."/>
            <person name="Miyauchi S."/>
            <person name="Thiergart T."/>
            <person name="Pickel B."/>
            <person name="Atanasova L."/>
            <person name="Karlsson M."/>
            <person name="Huettel B."/>
            <person name="Barry K.W."/>
            <person name="Haridas S."/>
            <person name="Chen C."/>
            <person name="Bauer D."/>
            <person name="Andreopoulos W."/>
            <person name="Pangilinan J."/>
            <person name="LaButti K."/>
            <person name="Riley R."/>
            <person name="Lipzen A."/>
            <person name="Clum A."/>
            <person name="Drula E."/>
            <person name="Henrissat B."/>
            <person name="Kohler A."/>
            <person name="Grigoriev I.V."/>
            <person name="Martin F.M."/>
            <person name="Hacquard S."/>
        </authorList>
    </citation>
    <scope>NUCLEOTIDE SEQUENCE</scope>
    <source>
        <strain evidence="2">MPI-CAGE-CH-0235</strain>
    </source>
</reference>
<name>A0A8K0WP22_9HYPO</name>
<evidence type="ECO:0000313" key="3">
    <source>
        <dbReference type="Proteomes" id="UP000813444"/>
    </source>
</evidence>
<dbReference type="SUPFAM" id="SSF53927">
    <property type="entry name" value="Cytidine deaminase-like"/>
    <property type="match status" value="1"/>
</dbReference>
<gene>
    <name evidence="2" type="ORF">B0I35DRAFT_356970</name>
</gene>
<feature type="domain" description="CMP/dCMP-type deaminase" evidence="1">
    <location>
        <begin position="34"/>
        <end position="167"/>
    </location>
</feature>
<proteinExistence type="predicted"/>
<dbReference type="Proteomes" id="UP000813444">
    <property type="component" value="Unassembled WGS sequence"/>
</dbReference>
<dbReference type="EMBL" id="JAGPNK010000011">
    <property type="protein sequence ID" value="KAH7311395.1"/>
    <property type="molecule type" value="Genomic_DNA"/>
</dbReference>
<accession>A0A8K0WP22</accession>
<dbReference type="PANTHER" id="PTHR11079">
    <property type="entry name" value="CYTOSINE DEAMINASE FAMILY MEMBER"/>
    <property type="match status" value="1"/>
</dbReference>
<dbReference type="PANTHER" id="PTHR11079:SF203">
    <property type="entry name" value="CMP_DCMP-TYPE DEAMINASE DOMAIN-CONTAINING PROTEIN"/>
    <property type="match status" value="1"/>
</dbReference>
<dbReference type="CDD" id="cd01285">
    <property type="entry name" value="nucleoside_deaminase"/>
    <property type="match status" value="1"/>
</dbReference>
<dbReference type="Pfam" id="PF00383">
    <property type="entry name" value="dCMP_cyt_deam_1"/>
    <property type="match status" value="1"/>
</dbReference>
<dbReference type="OrthoDB" id="408702at2759"/>
<dbReference type="InterPro" id="IPR002125">
    <property type="entry name" value="CMP_dCMP_dom"/>
</dbReference>
<keyword evidence="3" id="KW-1185">Reference proteome</keyword>
<dbReference type="PROSITE" id="PS51747">
    <property type="entry name" value="CYT_DCMP_DEAMINASES_2"/>
    <property type="match status" value="1"/>
</dbReference>
<evidence type="ECO:0000313" key="2">
    <source>
        <dbReference type="EMBL" id="KAH7311395.1"/>
    </source>
</evidence>
<dbReference type="GO" id="GO:0002100">
    <property type="term" value="P:tRNA wobble adenosine to inosine editing"/>
    <property type="evidence" value="ECO:0007669"/>
    <property type="project" value="TreeGrafter"/>
</dbReference>
<dbReference type="Gene3D" id="3.40.140.10">
    <property type="entry name" value="Cytidine Deaminase, domain 2"/>
    <property type="match status" value="1"/>
</dbReference>
<evidence type="ECO:0000259" key="1">
    <source>
        <dbReference type="PROSITE" id="PS51747"/>
    </source>
</evidence>
<organism evidence="2 3">
    <name type="scientific">Stachybotrys elegans</name>
    <dbReference type="NCBI Taxonomy" id="80388"/>
    <lineage>
        <taxon>Eukaryota</taxon>
        <taxon>Fungi</taxon>
        <taxon>Dikarya</taxon>
        <taxon>Ascomycota</taxon>
        <taxon>Pezizomycotina</taxon>
        <taxon>Sordariomycetes</taxon>
        <taxon>Hypocreomycetidae</taxon>
        <taxon>Hypocreales</taxon>
        <taxon>Stachybotryaceae</taxon>
        <taxon>Stachybotrys</taxon>
    </lineage>
</organism>
<dbReference type="AlphaFoldDB" id="A0A8K0WP22"/>
<dbReference type="InterPro" id="IPR016193">
    <property type="entry name" value="Cytidine_deaminase-like"/>
</dbReference>
<protein>
    <submittedName>
        <fullName evidence="2">Guanine deaminase</fullName>
    </submittedName>
</protein>